<gene>
    <name evidence="2" type="ordered locus">Ngar_c06070</name>
</gene>
<accession>K0ID10</accession>
<dbReference type="HOGENOM" id="CLU_2204191_0_0_2"/>
<name>K0ID10_NITGG</name>
<dbReference type="BioCyc" id="CNIT1237085:G1324-605-MONOMER"/>
<evidence type="ECO:0000259" key="1">
    <source>
        <dbReference type="Pfam" id="PF01385"/>
    </source>
</evidence>
<dbReference type="EMBL" id="CP002408">
    <property type="protein sequence ID" value="AFU57550.1"/>
    <property type="molecule type" value="Genomic_DNA"/>
</dbReference>
<evidence type="ECO:0000313" key="2">
    <source>
        <dbReference type="EMBL" id="AFU57550.1"/>
    </source>
</evidence>
<dbReference type="InParanoid" id="K0ID10"/>
<protein>
    <submittedName>
        <fullName evidence="2">Putative transposase, IS605 OrfB family</fullName>
    </submittedName>
</protein>
<sequence>MLKPLRRAHRRVSRRQLGSSNYDKARHMLARLYERINSNSNNNRRRDFLHKLSSYYSSRYDLIFLEKLRVMNMTKNHRLLARKILDASWSLLLKICCYSTRLITSWR</sequence>
<dbReference type="Pfam" id="PF01385">
    <property type="entry name" value="OrfB_IS605"/>
    <property type="match status" value="1"/>
</dbReference>
<reference evidence="2 3" key="1">
    <citation type="journal article" date="2012" name="Environ. Microbiol.">
        <title>The genome of the ammonia-oxidizing Candidatus Nitrososphaera gargensis: insights into metabolic versatility and environmental adaptations.</title>
        <authorList>
            <person name="Spang A."/>
            <person name="Poehlein A."/>
            <person name="Offre P."/>
            <person name="Zumbragel S."/>
            <person name="Haider S."/>
            <person name="Rychlik N."/>
            <person name="Nowka B."/>
            <person name="Schmeisser C."/>
            <person name="Lebedeva E.V."/>
            <person name="Rattei T."/>
            <person name="Bohm C."/>
            <person name="Schmid M."/>
            <person name="Galushko A."/>
            <person name="Hatzenpichler R."/>
            <person name="Weinmaier T."/>
            <person name="Daniel R."/>
            <person name="Schleper C."/>
            <person name="Spieck E."/>
            <person name="Streit W."/>
            <person name="Wagner M."/>
        </authorList>
    </citation>
    <scope>NUCLEOTIDE SEQUENCE [LARGE SCALE GENOMIC DNA]</scope>
    <source>
        <strain evidence="3">Ga9.2</strain>
    </source>
</reference>
<organism evidence="2 3">
    <name type="scientific">Nitrososphaera gargensis (strain Ga9.2)</name>
    <dbReference type="NCBI Taxonomy" id="1237085"/>
    <lineage>
        <taxon>Archaea</taxon>
        <taxon>Nitrososphaerota</taxon>
        <taxon>Nitrososphaeria</taxon>
        <taxon>Nitrososphaerales</taxon>
        <taxon>Nitrososphaeraceae</taxon>
        <taxon>Nitrososphaera</taxon>
    </lineage>
</organism>
<keyword evidence="3" id="KW-1185">Reference proteome</keyword>
<dbReference type="KEGG" id="nga:Ngar_c06070"/>
<dbReference type="Proteomes" id="UP000008037">
    <property type="component" value="Chromosome"/>
</dbReference>
<dbReference type="InterPro" id="IPR001959">
    <property type="entry name" value="Transposase"/>
</dbReference>
<dbReference type="AlphaFoldDB" id="K0ID10"/>
<dbReference type="STRING" id="1237085.Ngar_c06070"/>
<proteinExistence type="predicted"/>
<evidence type="ECO:0000313" key="3">
    <source>
        <dbReference type="Proteomes" id="UP000008037"/>
    </source>
</evidence>
<feature type="domain" description="Probable transposase IS891/IS1136/IS1341" evidence="1">
    <location>
        <begin position="3"/>
        <end position="76"/>
    </location>
</feature>